<protein>
    <submittedName>
        <fullName evidence="2">Uncharacterized protein</fullName>
    </submittedName>
</protein>
<dbReference type="OrthoDB" id="2438106at2759"/>
<evidence type="ECO:0000313" key="4">
    <source>
        <dbReference type="Proteomes" id="UP000707451"/>
    </source>
</evidence>
<sequence>MKSGAILTLLACLCLTFNAEAFNFGKLLGTIAGTVDGVGNLLNGILGGLATEQLGFLPDVDFKARLVGANALCQLESRDGIRESDTMCGDFGKRYYSEAAGKWACGRLRSDAMGVYSSAGQSHGRALCSDRKPMVDVEAVDDEIEPSFHDSSSFYAKALAADLYKYTSAFNDTLGESEAHTTAVLTTARLTLLVYAILLDDESASCAKARATESCRKTALIRASTKFVLDF</sequence>
<evidence type="ECO:0000313" key="3">
    <source>
        <dbReference type="EMBL" id="KAG9063270.1"/>
    </source>
</evidence>
<name>A0A9P8BPE2_9FUNG</name>
<proteinExistence type="predicted"/>
<keyword evidence="4" id="KW-1185">Reference proteome</keyword>
<reference evidence="2" key="1">
    <citation type="submission" date="2021-06" db="EMBL/GenBank/DDBJ databases">
        <title>Genome Sequence of Mortierella hyaline Strain SCG-10, a Cold-Adapted, Nitrate-Reducing Fungus Isolated from Soil in Minnesota, USA.</title>
        <authorList>
            <person name="Aldossari N."/>
        </authorList>
    </citation>
    <scope>NUCLEOTIDE SEQUENCE</scope>
    <source>
        <strain evidence="2">SCG-10</strain>
    </source>
</reference>
<dbReference type="EMBL" id="JAHRHY010000017">
    <property type="protein sequence ID" value="KAG9063270.1"/>
    <property type="molecule type" value="Genomic_DNA"/>
</dbReference>
<evidence type="ECO:0000256" key="1">
    <source>
        <dbReference type="SAM" id="SignalP"/>
    </source>
</evidence>
<feature type="signal peptide" evidence="1">
    <location>
        <begin position="1"/>
        <end position="21"/>
    </location>
</feature>
<dbReference type="Proteomes" id="UP000707451">
    <property type="component" value="Unassembled WGS sequence"/>
</dbReference>
<feature type="chain" id="PRO_5040653895" evidence="1">
    <location>
        <begin position="22"/>
        <end position="231"/>
    </location>
</feature>
<accession>A0A9P8BPE2</accession>
<keyword evidence="1" id="KW-0732">Signal</keyword>
<evidence type="ECO:0000313" key="2">
    <source>
        <dbReference type="EMBL" id="KAG9063265.1"/>
    </source>
</evidence>
<comment type="caution">
    <text evidence="2">The sequence shown here is derived from an EMBL/GenBank/DDBJ whole genome shotgun (WGS) entry which is preliminary data.</text>
</comment>
<dbReference type="EMBL" id="JAHRHY010000017">
    <property type="protein sequence ID" value="KAG9063265.1"/>
    <property type="molecule type" value="Genomic_DNA"/>
</dbReference>
<gene>
    <name evidence="2" type="ORF">KI688_004869</name>
    <name evidence="3" type="ORF">KI688_004874</name>
</gene>
<organism evidence="2 4">
    <name type="scientific">Linnemannia hyalina</name>
    <dbReference type="NCBI Taxonomy" id="64524"/>
    <lineage>
        <taxon>Eukaryota</taxon>
        <taxon>Fungi</taxon>
        <taxon>Fungi incertae sedis</taxon>
        <taxon>Mucoromycota</taxon>
        <taxon>Mortierellomycotina</taxon>
        <taxon>Mortierellomycetes</taxon>
        <taxon>Mortierellales</taxon>
        <taxon>Mortierellaceae</taxon>
        <taxon>Linnemannia</taxon>
    </lineage>
</organism>
<dbReference type="AlphaFoldDB" id="A0A9P8BPE2"/>